<dbReference type="InterPro" id="IPR002347">
    <property type="entry name" value="SDR_fam"/>
</dbReference>
<dbReference type="GO" id="GO:0016616">
    <property type="term" value="F:oxidoreductase activity, acting on the CH-OH group of donors, NAD or NADP as acceptor"/>
    <property type="evidence" value="ECO:0007669"/>
    <property type="project" value="UniProtKB-ARBA"/>
</dbReference>
<dbReference type="Gene3D" id="3.40.50.720">
    <property type="entry name" value="NAD(P)-binding Rossmann-like Domain"/>
    <property type="match status" value="1"/>
</dbReference>
<dbReference type="PRINTS" id="PR00081">
    <property type="entry name" value="GDHRDH"/>
</dbReference>
<dbReference type="PANTHER" id="PTHR43115">
    <property type="entry name" value="DEHYDROGENASE/REDUCTASE SDR FAMILY MEMBER 11"/>
    <property type="match status" value="1"/>
</dbReference>
<dbReference type="EMBL" id="MCOL01000001">
    <property type="protein sequence ID" value="ODO62599.1"/>
    <property type="molecule type" value="Genomic_DNA"/>
</dbReference>
<dbReference type="EMBL" id="LUXO01000021">
    <property type="protein sequence ID" value="KZV04453.1"/>
    <property type="molecule type" value="Genomic_DNA"/>
</dbReference>
<organism evidence="7 10">
    <name type="scientific">Lactiplantibacillus plantarum</name>
    <name type="common">Lactobacillus plantarum</name>
    <dbReference type="NCBI Taxonomy" id="1590"/>
    <lineage>
        <taxon>Bacteria</taxon>
        <taxon>Bacillati</taxon>
        <taxon>Bacillota</taxon>
        <taxon>Bacilli</taxon>
        <taxon>Lactobacillales</taxon>
        <taxon>Lactobacillaceae</taxon>
        <taxon>Lactiplantibacillus</taxon>
    </lineage>
</organism>
<name>A0A0G9GJ11_LACPN</name>
<protein>
    <submittedName>
        <fullName evidence="5">3-oxoacyl-(Acyl-carrier protein) reductase</fullName>
    </submittedName>
    <submittedName>
        <fullName evidence="7">Monensin polyketide synthase putative ketoacyl reductase</fullName>
        <ecNumber evidence="7">1.-.-.-</ecNumber>
    </submittedName>
    <submittedName>
        <fullName evidence="6">Oxidoreductase short-chaindehydrogenase/reductase family</fullName>
    </submittedName>
</protein>
<dbReference type="PROSITE" id="PS00061">
    <property type="entry name" value="ADH_SHORT"/>
    <property type="match status" value="1"/>
</dbReference>
<dbReference type="Proteomes" id="UP000076872">
    <property type="component" value="Unassembled WGS sequence"/>
</dbReference>
<sequence length="247" mass="26351">MSESKVIVITGASSGIGEATAKLVAKDGAKVILGARRENKLKKIADGIEKLGGEAAYQATDVTDDNQVEALAKLAIDKFGRIDVWLNNAGIMPQSILSEKKINDWNNMIDINIKGTLYGIGAAIPYMDKQKAGHIINVSSVAGHTAHSGSAVYSATKYAVCAISESLRQEMVEAKNNVRVTVISPGAINTDLLSSVTDPEVKAGMEKFYESFGISVDRVALTIKEAIDMPADAAWNEVIIRPTNQMG</sequence>
<evidence type="ECO:0000313" key="9">
    <source>
        <dbReference type="Proteomes" id="UP000076989"/>
    </source>
</evidence>
<gene>
    <name evidence="7" type="ORF">LPJSA22_02617</name>
    <name evidence="6" type="ORF">NAB2_0862</name>
    <name evidence="5" type="ORF">Nizo2260_2014</name>
</gene>
<dbReference type="Proteomes" id="UP000076989">
    <property type="component" value="Unassembled WGS sequence"/>
</dbReference>
<dbReference type="RefSeq" id="WP_003642160.1">
    <property type="nucleotide sequence ID" value="NZ_AP028145.1"/>
</dbReference>
<evidence type="ECO:0000313" key="7">
    <source>
        <dbReference type="EMBL" id="ODO62599.1"/>
    </source>
</evidence>
<reference evidence="8 9" key="1">
    <citation type="submission" date="2016-03" db="EMBL/GenBank/DDBJ databases">
        <title>Comparative genomics of 54 Lactobacillus plantarum strains reveals genomic uncoupling from niche constraints.</title>
        <authorList>
            <person name="Martino M.E."/>
        </authorList>
    </citation>
    <scope>NUCLEOTIDE SEQUENCE [LARGE SCALE GENOMIC DNA]</scope>
    <source>
        <strain evidence="6 8">NAB2</strain>
        <strain evidence="5 9">Nizo2260</strain>
    </source>
</reference>
<evidence type="ECO:0000256" key="1">
    <source>
        <dbReference type="ARBA" id="ARBA00006484"/>
    </source>
</evidence>
<proteinExistence type="inferred from homology"/>
<evidence type="ECO:0000256" key="3">
    <source>
        <dbReference type="RuleBase" id="RU000363"/>
    </source>
</evidence>
<evidence type="ECO:0000313" key="6">
    <source>
        <dbReference type="EMBL" id="KZV04453.1"/>
    </source>
</evidence>
<evidence type="ECO:0000313" key="8">
    <source>
        <dbReference type="Proteomes" id="UP000076872"/>
    </source>
</evidence>
<dbReference type="Proteomes" id="UP000094892">
    <property type="component" value="Unassembled WGS sequence"/>
</dbReference>
<evidence type="ECO:0000256" key="2">
    <source>
        <dbReference type="ARBA" id="ARBA00023002"/>
    </source>
</evidence>
<dbReference type="SMART" id="SM00822">
    <property type="entry name" value="PKS_KR"/>
    <property type="match status" value="1"/>
</dbReference>
<dbReference type="AlphaFoldDB" id="A0A0G9GJ11"/>
<dbReference type="InterPro" id="IPR036291">
    <property type="entry name" value="NAD(P)-bd_dom_sf"/>
</dbReference>
<evidence type="ECO:0000259" key="4">
    <source>
        <dbReference type="SMART" id="SM00822"/>
    </source>
</evidence>
<dbReference type="SUPFAM" id="SSF51735">
    <property type="entry name" value="NAD(P)-binding Rossmann-fold domains"/>
    <property type="match status" value="1"/>
</dbReference>
<dbReference type="Pfam" id="PF00106">
    <property type="entry name" value="adh_short"/>
    <property type="match status" value="1"/>
</dbReference>
<dbReference type="EMBL" id="LUWI01000022">
    <property type="protein sequence ID" value="KZU03774.1"/>
    <property type="molecule type" value="Genomic_DNA"/>
</dbReference>
<dbReference type="FunFam" id="3.40.50.720:FF:000047">
    <property type="entry name" value="NADP-dependent L-serine/L-allo-threonine dehydrogenase"/>
    <property type="match status" value="1"/>
</dbReference>
<keyword evidence="2 7" id="KW-0560">Oxidoreductase</keyword>
<reference evidence="7 10" key="2">
    <citation type="submission" date="2016-08" db="EMBL/GenBank/DDBJ databases">
        <title>Genome sequencing of Lactobacillus plantarum JSA22, isolated from fermented soybean paste.</title>
        <authorList>
            <person name="Choi H.S."/>
        </authorList>
    </citation>
    <scope>NUCLEOTIDE SEQUENCE [LARGE SCALE GENOMIC DNA]</scope>
    <source>
        <strain evidence="7 10">JSA22</strain>
    </source>
</reference>
<dbReference type="EC" id="1.-.-.-" evidence="7"/>
<dbReference type="InterPro" id="IPR057326">
    <property type="entry name" value="KR_dom"/>
</dbReference>
<dbReference type="InterPro" id="IPR020904">
    <property type="entry name" value="Sc_DH/Rdtase_CS"/>
</dbReference>
<evidence type="ECO:0000313" key="5">
    <source>
        <dbReference type="EMBL" id="KZU03774.1"/>
    </source>
</evidence>
<evidence type="ECO:0000313" key="10">
    <source>
        <dbReference type="Proteomes" id="UP000094892"/>
    </source>
</evidence>
<dbReference type="PATRIC" id="fig|1590.143.peg.1842"/>
<dbReference type="PANTHER" id="PTHR43115:SF4">
    <property type="entry name" value="DEHYDROGENASE_REDUCTASE SDR FAMILY MEMBER 11"/>
    <property type="match status" value="1"/>
</dbReference>
<accession>A0A0G9GJ11</accession>
<comment type="similarity">
    <text evidence="1 3">Belongs to the short-chain dehydrogenases/reductases (SDR) family.</text>
</comment>
<feature type="domain" description="Ketoreductase" evidence="4">
    <location>
        <begin position="5"/>
        <end position="191"/>
    </location>
</feature>
<dbReference type="PRINTS" id="PR00080">
    <property type="entry name" value="SDRFAMILY"/>
</dbReference>
<comment type="caution">
    <text evidence="7">The sequence shown here is derived from an EMBL/GenBank/DDBJ whole genome shotgun (WGS) entry which is preliminary data.</text>
</comment>